<gene>
    <name evidence="2" type="ORF">M0R89_10690</name>
</gene>
<dbReference type="AlphaFoldDB" id="A0A8U0HQK0"/>
<protein>
    <submittedName>
        <fullName evidence="2">Uncharacterized protein</fullName>
    </submittedName>
</protein>
<keyword evidence="1" id="KW-1133">Transmembrane helix</keyword>
<feature type="transmembrane region" description="Helical" evidence="1">
    <location>
        <begin position="12"/>
        <end position="28"/>
    </location>
</feature>
<evidence type="ECO:0000256" key="1">
    <source>
        <dbReference type="SAM" id="Phobius"/>
    </source>
</evidence>
<name>A0A8U0HQK0_9EURY</name>
<reference evidence="2 3" key="1">
    <citation type="submission" date="2022-04" db="EMBL/GenBank/DDBJ databases">
        <title>Diverse halophilic archaea isolated from saline environments.</title>
        <authorList>
            <person name="Cui H.-L."/>
        </authorList>
    </citation>
    <scope>NUCLEOTIDE SEQUENCE [LARGE SCALE GENOMIC DNA]</scope>
    <source>
        <strain evidence="2 3">XZYJT49</strain>
    </source>
</reference>
<dbReference type="Proteomes" id="UP000830729">
    <property type="component" value="Chromosome"/>
</dbReference>
<dbReference type="EMBL" id="CP096659">
    <property type="protein sequence ID" value="UPV73016.1"/>
    <property type="molecule type" value="Genomic_DNA"/>
</dbReference>
<proteinExistence type="predicted"/>
<keyword evidence="3" id="KW-1185">Reference proteome</keyword>
<sequence>MKETVRRALSTFARPFGIGVALFGAFVSTQSPPVGVPMVVFGAVFALRPAVVGRTLELVADAVRLLVEAA</sequence>
<keyword evidence="1" id="KW-0812">Transmembrane</keyword>
<feature type="transmembrane region" description="Helical" evidence="1">
    <location>
        <begin position="34"/>
        <end position="51"/>
    </location>
</feature>
<keyword evidence="1" id="KW-0472">Membrane</keyword>
<evidence type="ECO:0000313" key="3">
    <source>
        <dbReference type="Proteomes" id="UP000830729"/>
    </source>
</evidence>
<dbReference type="RefSeq" id="WP_248649074.1">
    <property type="nucleotide sequence ID" value="NZ_CP096659.1"/>
</dbReference>
<dbReference type="GeneID" id="72185671"/>
<organism evidence="2 3">
    <name type="scientific">Halorussus limi</name>
    <dbReference type="NCBI Taxonomy" id="2938695"/>
    <lineage>
        <taxon>Archaea</taxon>
        <taxon>Methanobacteriati</taxon>
        <taxon>Methanobacteriota</taxon>
        <taxon>Stenosarchaea group</taxon>
        <taxon>Halobacteria</taxon>
        <taxon>Halobacteriales</taxon>
        <taxon>Haladaptataceae</taxon>
        <taxon>Halorussus</taxon>
    </lineage>
</organism>
<accession>A0A8U0HQK0</accession>
<dbReference type="KEGG" id="halx:M0R89_10690"/>
<evidence type="ECO:0000313" key="2">
    <source>
        <dbReference type="EMBL" id="UPV73016.1"/>
    </source>
</evidence>